<name>A0A251UWK3_HELAN</name>
<protein>
    <submittedName>
        <fullName evidence="6">Uncharacterized protein</fullName>
    </submittedName>
</protein>
<dbReference type="EMBL" id="CM007893">
    <property type="protein sequence ID" value="OTG27429.1"/>
    <property type="molecule type" value="Genomic_DNA"/>
</dbReference>
<keyword evidence="3" id="KW-0808">Transferase</keyword>
<evidence type="ECO:0000256" key="4">
    <source>
        <dbReference type="SAM" id="Phobius"/>
    </source>
</evidence>
<evidence type="ECO:0000313" key="6">
    <source>
        <dbReference type="EMBL" id="OTG27429.1"/>
    </source>
</evidence>
<reference evidence="5 7" key="1">
    <citation type="journal article" date="2017" name="Nature">
        <title>The sunflower genome provides insights into oil metabolism, flowering and Asterid evolution.</title>
        <authorList>
            <person name="Badouin H."/>
            <person name="Gouzy J."/>
            <person name="Grassa C.J."/>
            <person name="Murat F."/>
            <person name="Staton S.E."/>
            <person name="Cottret L."/>
            <person name="Lelandais-Briere C."/>
            <person name="Owens G.L."/>
            <person name="Carrere S."/>
            <person name="Mayjonade B."/>
            <person name="Legrand L."/>
            <person name="Gill N."/>
            <person name="Kane N.C."/>
            <person name="Bowers J.E."/>
            <person name="Hubner S."/>
            <person name="Bellec A."/>
            <person name="Berard A."/>
            <person name="Berges H."/>
            <person name="Blanchet N."/>
            <person name="Boniface M.C."/>
            <person name="Brunel D."/>
            <person name="Catrice O."/>
            <person name="Chaidir N."/>
            <person name="Claudel C."/>
            <person name="Donnadieu C."/>
            <person name="Faraut T."/>
            <person name="Fievet G."/>
            <person name="Helmstetter N."/>
            <person name="King M."/>
            <person name="Knapp S.J."/>
            <person name="Lai Z."/>
            <person name="Le Paslier M.C."/>
            <person name="Lippi Y."/>
            <person name="Lorenzon L."/>
            <person name="Mandel J.R."/>
            <person name="Marage G."/>
            <person name="Marchand G."/>
            <person name="Marquand E."/>
            <person name="Bret-Mestries E."/>
            <person name="Morien E."/>
            <person name="Nambeesan S."/>
            <person name="Nguyen T."/>
            <person name="Pegot-Espagnet P."/>
            <person name="Pouilly N."/>
            <person name="Raftis F."/>
            <person name="Sallet E."/>
            <person name="Schiex T."/>
            <person name="Thomas J."/>
            <person name="Vandecasteele C."/>
            <person name="Vares D."/>
            <person name="Vear F."/>
            <person name="Vautrin S."/>
            <person name="Crespi M."/>
            <person name="Mangin B."/>
            <person name="Burke J.M."/>
            <person name="Salse J."/>
            <person name="Munos S."/>
            <person name="Vincourt P."/>
            <person name="Rieseberg L.H."/>
            <person name="Langlade N.B."/>
        </authorList>
    </citation>
    <scope>NUCLEOTIDE SEQUENCE [LARGE SCALE GENOMIC DNA]</scope>
    <source>
        <strain evidence="7">cv. SF193</strain>
        <tissue evidence="5">Leaves</tissue>
    </source>
</reference>
<evidence type="ECO:0000256" key="3">
    <source>
        <dbReference type="ARBA" id="ARBA00022679"/>
    </source>
</evidence>
<sequence>MSRVLHPSLNDVVLLLLLISFPLTCLGIHYFPSTGETETYLGSNILSKITKAPDKRNGVGCSHATIHIAMAINIEYLRGITAAVHFVLRHASCPENIFFHFIAA</sequence>
<feature type="transmembrane region" description="Helical" evidence="4">
    <location>
        <begin position="12"/>
        <end position="31"/>
    </location>
</feature>
<reference evidence="6" key="2">
    <citation type="submission" date="2017-02" db="EMBL/GenBank/DDBJ databases">
        <title>Sunflower complete genome.</title>
        <authorList>
            <person name="Langlade N."/>
            <person name="Munos S."/>
        </authorList>
    </citation>
    <scope>NUCLEOTIDE SEQUENCE [LARGE SCALE GENOMIC DNA]</scope>
    <source>
        <tissue evidence="6">Leaves</tissue>
    </source>
</reference>
<dbReference type="PANTHER" id="PTHR13778:SF40">
    <property type="entry name" value="GALACTURONOSYLTRANSFERASE-LIKE 9-RELATED"/>
    <property type="match status" value="1"/>
</dbReference>
<keyword evidence="4" id="KW-0472">Membrane</keyword>
<keyword evidence="4" id="KW-1133">Transmembrane helix</keyword>
<keyword evidence="2" id="KW-0328">Glycosyltransferase</keyword>
<reference evidence="5" key="3">
    <citation type="submission" date="2020-06" db="EMBL/GenBank/DDBJ databases">
        <title>Helianthus annuus Genome sequencing and assembly Release 2.</title>
        <authorList>
            <person name="Gouzy J."/>
            <person name="Langlade N."/>
            <person name="Munos S."/>
        </authorList>
    </citation>
    <scope>NUCLEOTIDE SEQUENCE</scope>
    <source>
        <tissue evidence="5">Leaves</tissue>
    </source>
</reference>
<organism evidence="6 7">
    <name type="scientific">Helianthus annuus</name>
    <name type="common">Common sunflower</name>
    <dbReference type="NCBI Taxonomy" id="4232"/>
    <lineage>
        <taxon>Eukaryota</taxon>
        <taxon>Viridiplantae</taxon>
        <taxon>Streptophyta</taxon>
        <taxon>Embryophyta</taxon>
        <taxon>Tracheophyta</taxon>
        <taxon>Spermatophyta</taxon>
        <taxon>Magnoliopsida</taxon>
        <taxon>eudicotyledons</taxon>
        <taxon>Gunneridae</taxon>
        <taxon>Pentapetalae</taxon>
        <taxon>asterids</taxon>
        <taxon>campanulids</taxon>
        <taxon>Asterales</taxon>
        <taxon>Asteraceae</taxon>
        <taxon>Asteroideae</taxon>
        <taxon>Heliantheae alliance</taxon>
        <taxon>Heliantheae</taxon>
        <taxon>Helianthus</taxon>
    </lineage>
</organism>
<dbReference type="InterPro" id="IPR050748">
    <property type="entry name" value="Glycosyltrans_8_dom-fam"/>
</dbReference>
<proteinExistence type="predicted"/>
<accession>A0A251UWK3</accession>
<evidence type="ECO:0000313" key="5">
    <source>
        <dbReference type="EMBL" id="KAF5808481.1"/>
    </source>
</evidence>
<comment type="pathway">
    <text evidence="1">Glycan metabolism; pectin biosynthesis.</text>
</comment>
<dbReference type="PANTHER" id="PTHR13778">
    <property type="entry name" value="GLYCOSYLTRANSFERASE 8 DOMAIN-CONTAINING PROTEIN"/>
    <property type="match status" value="1"/>
</dbReference>
<dbReference type="EMBL" id="MNCJ02000319">
    <property type="protein sequence ID" value="KAF5808481.1"/>
    <property type="molecule type" value="Genomic_DNA"/>
</dbReference>
<dbReference type="GO" id="GO:0016757">
    <property type="term" value="F:glycosyltransferase activity"/>
    <property type="evidence" value="ECO:0007669"/>
    <property type="project" value="UniProtKB-KW"/>
</dbReference>
<evidence type="ECO:0000256" key="1">
    <source>
        <dbReference type="ARBA" id="ARBA00004877"/>
    </source>
</evidence>
<keyword evidence="4" id="KW-0812">Transmembrane</keyword>
<dbReference type="InParanoid" id="A0A251UWK3"/>
<dbReference type="Gramene" id="mRNA:HanXRQr2_Chr04g0145881">
    <property type="protein sequence ID" value="CDS:HanXRQr2_Chr04g0145881.1"/>
    <property type="gene ID" value="HanXRQr2_Chr04g0145881"/>
</dbReference>
<dbReference type="Proteomes" id="UP000215914">
    <property type="component" value="Chromosome 4"/>
</dbReference>
<dbReference type="AlphaFoldDB" id="A0A251UWK3"/>
<keyword evidence="7" id="KW-1185">Reference proteome</keyword>
<gene>
    <name evidence="6" type="ORF">HannXRQ_Chr04g0099951</name>
    <name evidence="5" type="ORF">HanXRQr2_Chr04g0145881</name>
</gene>
<evidence type="ECO:0000313" key="7">
    <source>
        <dbReference type="Proteomes" id="UP000215914"/>
    </source>
</evidence>
<evidence type="ECO:0000256" key="2">
    <source>
        <dbReference type="ARBA" id="ARBA00022676"/>
    </source>
</evidence>